<organism evidence="1">
    <name type="scientific">Cacopsylla melanoneura</name>
    <dbReference type="NCBI Taxonomy" id="428564"/>
    <lineage>
        <taxon>Eukaryota</taxon>
        <taxon>Metazoa</taxon>
        <taxon>Ecdysozoa</taxon>
        <taxon>Arthropoda</taxon>
        <taxon>Hexapoda</taxon>
        <taxon>Insecta</taxon>
        <taxon>Pterygota</taxon>
        <taxon>Neoptera</taxon>
        <taxon>Paraneoptera</taxon>
        <taxon>Hemiptera</taxon>
        <taxon>Sternorrhyncha</taxon>
        <taxon>Psylloidea</taxon>
        <taxon>Psyllidae</taxon>
        <taxon>Psyllinae</taxon>
        <taxon>Cacopsylla</taxon>
    </lineage>
</organism>
<dbReference type="EMBL" id="HBUF01651426">
    <property type="protein sequence ID" value="CAG6787027.1"/>
    <property type="molecule type" value="Transcribed_RNA"/>
</dbReference>
<protein>
    <submittedName>
        <fullName evidence="1">Uncharacterized protein</fullName>
    </submittedName>
</protein>
<reference evidence="1" key="1">
    <citation type="submission" date="2021-05" db="EMBL/GenBank/DDBJ databases">
        <authorList>
            <person name="Alioto T."/>
            <person name="Alioto T."/>
            <person name="Gomez Garrido J."/>
        </authorList>
    </citation>
    <scope>NUCLEOTIDE SEQUENCE</scope>
</reference>
<dbReference type="AlphaFoldDB" id="A0A8D9BQY2"/>
<dbReference type="EMBL" id="HBUF01651427">
    <property type="protein sequence ID" value="CAG6787028.1"/>
    <property type="molecule type" value="Transcribed_RNA"/>
</dbReference>
<dbReference type="EMBL" id="HBUF01651428">
    <property type="protein sequence ID" value="CAG6787029.1"/>
    <property type="molecule type" value="Transcribed_RNA"/>
</dbReference>
<name>A0A8D9BQY2_9HEMI</name>
<evidence type="ECO:0000313" key="1">
    <source>
        <dbReference type="EMBL" id="CAG6787027.1"/>
    </source>
</evidence>
<sequence>MRAEKANQIIQPHTLNFMLLTSDLLIKTVLRFYSNPMATISDLPFSRFRLFCSRPSGGATTRRIVASLWRPTFQDISYRNPQQPRTRFVRINLNSSAKV</sequence>
<accession>A0A8D9BQY2</accession>
<proteinExistence type="predicted"/>